<name>M3AF87_9PROT</name>
<dbReference type="STRING" id="1244869.H261_02616"/>
<keyword evidence="1" id="KW-0472">Membrane</keyword>
<organism evidence="2 3">
    <name type="scientific">Paramagnetospirillum caucaseum</name>
    <dbReference type="NCBI Taxonomy" id="1244869"/>
    <lineage>
        <taxon>Bacteria</taxon>
        <taxon>Pseudomonadati</taxon>
        <taxon>Pseudomonadota</taxon>
        <taxon>Alphaproteobacteria</taxon>
        <taxon>Rhodospirillales</taxon>
        <taxon>Magnetospirillaceae</taxon>
        <taxon>Paramagnetospirillum</taxon>
    </lineage>
</organism>
<dbReference type="AlphaFoldDB" id="M3AF87"/>
<keyword evidence="3" id="KW-1185">Reference proteome</keyword>
<dbReference type="OrthoDB" id="7336168at2"/>
<keyword evidence="1" id="KW-1133">Transmembrane helix</keyword>
<sequence length="237" mass="25884">MGLFRYCRLALRSLQILIEQFSAFCRLSWLCMLVSLLGVAVAERHLIAGGVTELLARGVFVVVWLRLVGLGEVPSSRHYFRLGRRETFGALSWMMAEIFINFPAQVVSASLAIGTGIPIADSVMMLSGLANLLLGGIYLIPADAALVRGGVSDEVGWRVPDLMIRGGMALGMAVFVCWLPFNLLQEGVRLLPEMDLAEGFSLREAVMVPVRFLGLALTSGTLALAWNRLMAEEDGRQ</sequence>
<evidence type="ECO:0000313" key="2">
    <source>
        <dbReference type="EMBL" id="EME71518.1"/>
    </source>
</evidence>
<evidence type="ECO:0000256" key="1">
    <source>
        <dbReference type="SAM" id="Phobius"/>
    </source>
</evidence>
<gene>
    <name evidence="2" type="ORF">H261_02616</name>
</gene>
<dbReference type="EMBL" id="AONQ01000004">
    <property type="protein sequence ID" value="EME71518.1"/>
    <property type="molecule type" value="Genomic_DNA"/>
</dbReference>
<dbReference type="Proteomes" id="UP000011744">
    <property type="component" value="Unassembled WGS sequence"/>
</dbReference>
<feature type="transmembrane region" description="Helical" evidence="1">
    <location>
        <begin position="162"/>
        <end position="185"/>
    </location>
</feature>
<keyword evidence="1" id="KW-0812">Transmembrane</keyword>
<evidence type="ECO:0000313" key="3">
    <source>
        <dbReference type="Proteomes" id="UP000011744"/>
    </source>
</evidence>
<comment type="caution">
    <text evidence="2">The sequence shown here is derived from an EMBL/GenBank/DDBJ whole genome shotgun (WGS) entry which is preliminary data.</text>
</comment>
<feature type="transmembrane region" description="Helical" evidence="1">
    <location>
        <begin position="54"/>
        <end position="73"/>
    </location>
</feature>
<dbReference type="RefSeq" id="WP_008613986.1">
    <property type="nucleotide sequence ID" value="NZ_AONQ01000004.1"/>
</dbReference>
<feature type="transmembrane region" description="Helical" evidence="1">
    <location>
        <begin position="123"/>
        <end position="141"/>
    </location>
</feature>
<dbReference type="PATRIC" id="fig|1244869.3.peg.521"/>
<feature type="transmembrane region" description="Helical" evidence="1">
    <location>
        <begin position="94"/>
        <end position="117"/>
    </location>
</feature>
<protein>
    <submittedName>
        <fullName evidence="2">Uncharacterized protein</fullName>
    </submittedName>
</protein>
<reference evidence="2 3" key="1">
    <citation type="journal article" date="2014" name="Genome Announc.">
        <title>Draft Genome Sequence of Magnetospirillum sp. Strain SO-1, a Freshwater Magnetotactic Bacterium Isolated from the Ol'khovka River, Russia.</title>
        <authorList>
            <person name="Grouzdev D.S."/>
            <person name="Dziuba M.V."/>
            <person name="Sukhacheva M.S."/>
            <person name="Mardanov A.V."/>
            <person name="Beletskiy A.V."/>
            <person name="Kuznetsov B.B."/>
            <person name="Skryabin K.G."/>
        </authorList>
    </citation>
    <scope>NUCLEOTIDE SEQUENCE [LARGE SCALE GENOMIC DNA]</scope>
    <source>
        <strain evidence="2 3">SO-1</strain>
    </source>
</reference>
<feature type="transmembrane region" description="Helical" evidence="1">
    <location>
        <begin position="205"/>
        <end position="226"/>
    </location>
</feature>
<proteinExistence type="predicted"/>
<feature type="transmembrane region" description="Helical" evidence="1">
    <location>
        <begin position="21"/>
        <end position="42"/>
    </location>
</feature>
<accession>M3AF87</accession>